<dbReference type="InterPro" id="IPR011066">
    <property type="entry name" value="MscS_channel_C_sf"/>
</dbReference>
<feature type="transmembrane region" description="Helical" evidence="7">
    <location>
        <begin position="276"/>
        <end position="297"/>
    </location>
</feature>
<name>A0A7H9CGX4_9BACT</name>
<dbReference type="GO" id="GO:0008381">
    <property type="term" value="F:mechanosensitive monoatomic ion channel activity"/>
    <property type="evidence" value="ECO:0007669"/>
    <property type="project" value="UniProtKB-ARBA"/>
</dbReference>
<evidence type="ECO:0000256" key="7">
    <source>
        <dbReference type="SAM" id="Phobius"/>
    </source>
</evidence>
<dbReference type="Gene3D" id="2.30.30.60">
    <property type="match status" value="1"/>
</dbReference>
<evidence type="ECO:0000256" key="1">
    <source>
        <dbReference type="ARBA" id="ARBA00004651"/>
    </source>
</evidence>
<dbReference type="RefSeq" id="WP_179975879.1">
    <property type="nucleotide sequence ID" value="NZ_CP049075.1"/>
</dbReference>
<keyword evidence="6" id="KW-0175">Coiled coil</keyword>
<evidence type="ECO:0000313" key="10">
    <source>
        <dbReference type="EMBL" id="QLI05383.1"/>
    </source>
</evidence>
<organism evidence="10 11">
    <name type="scientific">Candidatus Campylobacter infans</name>
    <dbReference type="NCBI Taxonomy" id="2561898"/>
    <lineage>
        <taxon>Bacteria</taxon>
        <taxon>Pseudomonadati</taxon>
        <taxon>Campylobacterota</taxon>
        <taxon>Epsilonproteobacteria</taxon>
        <taxon>Campylobacterales</taxon>
        <taxon>Campylobacteraceae</taxon>
        <taxon>Campylobacter</taxon>
    </lineage>
</organism>
<protein>
    <submittedName>
        <fullName evidence="10">Mechanosensitive ion channel family protein</fullName>
    </submittedName>
</protein>
<dbReference type="InterPro" id="IPR010920">
    <property type="entry name" value="LSM_dom_sf"/>
</dbReference>
<dbReference type="InterPro" id="IPR006685">
    <property type="entry name" value="MscS_channel_2nd"/>
</dbReference>
<dbReference type="InterPro" id="IPR023408">
    <property type="entry name" value="MscS_beta-dom_sf"/>
</dbReference>
<dbReference type="PANTHER" id="PTHR30566">
    <property type="entry name" value="YNAI-RELATED MECHANOSENSITIVE ION CHANNEL"/>
    <property type="match status" value="1"/>
</dbReference>
<comment type="subcellular location">
    <subcellularLocation>
        <location evidence="1">Cell membrane</location>
        <topology evidence="1">Multi-pass membrane protein</topology>
    </subcellularLocation>
</comment>
<keyword evidence="4 7" id="KW-1133">Transmembrane helix</keyword>
<dbReference type="Pfam" id="PF00924">
    <property type="entry name" value="MS_channel_2nd"/>
    <property type="match status" value="1"/>
</dbReference>
<keyword evidence="8" id="KW-0732">Signal</keyword>
<evidence type="ECO:0000256" key="5">
    <source>
        <dbReference type="ARBA" id="ARBA00023136"/>
    </source>
</evidence>
<dbReference type="SUPFAM" id="SSF82689">
    <property type="entry name" value="Mechanosensitive channel protein MscS (YggB), C-terminal domain"/>
    <property type="match status" value="1"/>
</dbReference>
<evidence type="ECO:0000256" key="6">
    <source>
        <dbReference type="SAM" id="Coils"/>
    </source>
</evidence>
<feature type="domain" description="Mechanosensitive ion channel MscS" evidence="9">
    <location>
        <begin position="321"/>
        <end position="403"/>
    </location>
</feature>
<keyword evidence="11" id="KW-1185">Reference proteome</keyword>
<evidence type="ECO:0000313" key="11">
    <source>
        <dbReference type="Proteomes" id="UP000509414"/>
    </source>
</evidence>
<accession>A0A7H9CGX4</accession>
<dbReference type="Gene3D" id="3.30.70.100">
    <property type="match status" value="1"/>
</dbReference>
<evidence type="ECO:0000256" key="8">
    <source>
        <dbReference type="SAM" id="SignalP"/>
    </source>
</evidence>
<proteinExistence type="predicted"/>
<keyword evidence="3 7" id="KW-0812">Transmembrane</keyword>
<evidence type="ECO:0000256" key="3">
    <source>
        <dbReference type="ARBA" id="ARBA00022692"/>
    </source>
</evidence>
<gene>
    <name evidence="10" type="ORF">CINF_0871</name>
</gene>
<feature type="chain" id="PRO_5028837065" evidence="8">
    <location>
        <begin position="20"/>
        <end position="531"/>
    </location>
</feature>
<dbReference type="Proteomes" id="UP000509414">
    <property type="component" value="Chromosome"/>
</dbReference>
<evidence type="ECO:0000256" key="4">
    <source>
        <dbReference type="ARBA" id="ARBA00022989"/>
    </source>
</evidence>
<feature type="signal peptide" evidence="8">
    <location>
        <begin position="1"/>
        <end position="19"/>
    </location>
</feature>
<evidence type="ECO:0000259" key="9">
    <source>
        <dbReference type="Pfam" id="PF00924"/>
    </source>
</evidence>
<dbReference type="EMBL" id="CP049075">
    <property type="protein sequence ID" value="QLI05383.1"/>
    <property type="molecule type" value="Genomic_DNA"/>
</dbReference>
<dbReference type="AlphaFoldDB" id="A0A7H9CGX4"/>
<dbReference type="GO" id="GO:0005886">
    <property type="term" value="C:plasma membrane"/>
    <property type="evidence" value="ECO:0007669"/>
    <property type="project" value="UniProtKB-SubCell"/>
</dbReference>
<keyword evidence="5 7" id="KW-0472">Membrane</keyword>
<evidence type="ECO:0000256" key="2">
    <source>
        <dbReference type="ARBA" id="ARBA00022475"/>
    </source>
</evidence>
<reference evidence="10 11" key="1">
    <citation type="submission" date="2020-02" db="EMBL/GenBank/DDBJ databases">
        <title>Complete genome sequence of the novel Campylobacter species Candidatus Campylobacter infans.</title>
        <authorList>
            <person name="Duim B."/>
            <person name="Zomer A."/>
            <person name="van der Graaf L."/>
            <person name="Wagenaar J."/>
        </authorList>
    </citation>
    <scope>NUCLEOTIDE SEQUENCE [LARGE SCALE GENOMIC DNA]</scope>
    <source>
        <strain evidence="10 11">19S00001</strain>
    </source>
</reference>
<dbReference type="PANTHER" id="PTHR30566:SF5">
    <property type="entry name" value="MECHANOSENSITIVE ION CHANNEL PROTEIN 1, MITOCHONDRIAL-RELATED"/>
    <property type="match status" value="1"/>
</dbReference>
<feature type="coiled-coil region" evidence="6">
    <location>
        <begin position="66"/>
        <end position="109"/>
    </location>
</feature>
<dbReference type="SUPFAM" id="SSF50182">
    <property type="entry name" value="Sm-like ribonucleoproteins"/>
    <property type="match status" value="1"/>
</dbReference>
<sequence length="531" mass="60454">MKIILALFLALVLSASDLNQSLNDDINASLNTSTKSLNNLKEKLAKIDRSIKNNIWIARYANYGTYQSLQNKLKSAQDELEKSKKETSTIELERKIASLKSQLQALREFESSPFSDLLAFGNIEEAPKITNPLALISGFSYLKHLKALKDENSWRLSELKSALSALRDKKELLEKFYEKENFKILNENDEIALYSLKNSLNTQINDFEIAQDVAITTHNIHTKNIDDAITAINQALRAQIKQSISIFGAVLIIFLIGLVLKIIIKRYLSDNQKFYTINKFINITGSVIIILILLFAYIENVDYLITILGFASAGLAIAMKDMFMSLLGWSVIIAGGSFHVGDRVRVRFENSDIVGDIIDISLLRITLYEDITLTTYKQNRRSGRIIFVPNNYIFTQTIANYTHGGMKTVWDGIDVMISFDSNHKKAVYIIKNIARQYSKGYTDIAKTKMNKLREQYSIKNTNVEPRIFTFFEPYGINISVWYQTNSYATLGLRSTISAEIIEAINKEPDIQITYPKQDLFLGKNKRVDEFV</sequence>
<dbReference type="KEGG" id="cinf:CINF_0871"/>
<keyword evidence="2" id="KW-1003">Cell membrane</keyword>
<feature type="transmembrane region" description="Helical" evidence="7">
    <location>
        <begin position="244"/>
        <end position="264"/>
    </location>
</feature>